<organism evidence="2 3">
    <name type="scientific">Pseudogulbenkiania ferrooxidans 2002</name>
    <dbReference type="NCBI Taxonomy" id="279714"/>
    <lineage>
        <taxon>Bacteria</taxon>
        <taxon>Pseudomonadati</taxon>
        <taxon>Pseudomonadota</taxon>
        <taxon>Betaproteobacteria</taxon>
        <taxon>Neisseriales</taxon>
        <taxon>Chromobacteriaceae</taxon>
        <taxon>Pseudogulbenkiania</taxon>
    </lineage>
</organism>
<proteinExistence type="predicted"/>
<keyword evidence="3" id="KW-1185">Reference proteome</keyword>
<dbReference type="Proteomes" id="UP000003165">
    <property type="component" value="Unassembled WGS sequence"/>
</dbReference>
<feature type="compositionally biased region" description="Basic and acidic residues" evidence="1">
    <location>
        <begin position="22"/>
        <end position="34"/>
    </location>
</feature>
<sequence length="82" mass="8859">MHEAVSANVGSSDRFLPQTDTGWRKETTKMGDTAGLRDGETLRFDYGKVNLPLACTLLEKQNHLNNHGGACGGALLQNSDAR</sequence>
<evidence type="ECO:0000313" key="2">
    <source>
        <dbReference type="EMBL" id="EEG10013.1"/>
    </source>
</evidence>
<comment type="caution">
    <text evidence="2">The sequence shown here is derived from an EMBL/GenBank/DDBJ whole genome shotgun (WGS) entry which is preliminary data.</text>
</comment>
<evidence type="ECO:0000313" key="3">
    <source>
        <dbReference type="Proteomes" id="UP000003165"/>
    </source>
</evidence>
<dbReference type="AlphaFoldDB" id="B9Z0D0"/>
<protein>
    <submittedName>
        <fullName evidence="2">Uncharacterized protein</fullName>
    </submittedName>
</protein>
<evidence type="ECO:0000256" key="1">
    <source>
        <dbReference type="SAM" id="MobiDB-lite"/>
    </source>
</evidence>
<reference evidence="2 3" key="1">
    <citation type="submission" date="2009-02" db="EMBL/GenBank/DDBJ databases">
        <title>Sequencing of the draft genome and assembly of Lutiella nitroferrum 2002.</title>
        <authorList>
            <consortium name="US DOE Joint Genome Institute (JGI-PGF)"/>
            <person name="Lucas S."/>
            <person name="Copeland A."/>
            <person name="Lapidus A."/>
            <person name="Glavina del Rio T."/>
            <person name="Tice H."/>
            <person name="Bruce D."/>
            <person name="Goodwin L."/>
            <person name="Pitluck S."/>
            <person name="Larimer F."/>
            <person name="Land M.L."/>
            <person name="Hauser L."/>
            <person name="Coates J.D."/>
        </authorList>
    </citation>
    <scope>NUCLEOTIDE SEQUENCE [LARGE SCALE GENOMIC DNA]</scope>
    <source>
        <strain evidence="2 3">2002</strain>
    </source>
</reference>
<gene>
    <name evidence="2" type="ORF">FuraDRAFT_1029</name>
</gene>
<feature type="region of interest" description="Disordered" evidence="1">
    <location>
        <begin position="1"/>
        <end position="34"/>
    </location>
</feature>
<accession>B9Z0D0</accession>
<name>B9Z0D0_9NEIS</name>
<dbReference type="EMBL" id="ACIS01000002">
    <property type="protein sequence ID" value="EEG10013.1"/>
    <property type="molecule type" value="Genomic_DNA"/>
</dbReference>